<comment type="caution">
    <text evidence="1">The sequence shown here is derived from an EMBL/GenBank/DDBJ whole genome shotgun (WGS) entry which is preliminary data.</text>
</comment>
<feature type="non-terminal residue" evidence="1">
    <location>
        <position position="1"/>
    </location>
</feature>
<proteinExistence type="predicted"/>
<sequence>RQYFTAQAYIEAEYPKLIQKNIKKLDISNLDLPGELDLSNFTKLEELNCANNLLTRLDLSGCVNLKKLNGDGNDNLKVF</sequence>
<dbReference type="EMBL" id="CAJVQC010003258">
    <property type="protein sequence ID" value="CAG8523753.1"/>
    <property type="molecule type" value="Genomic_DNA"/>
</dbReference>
<dbReference type="Proteomes" id="UP000789920">
    <property type="component" value="Unassembled WGS sequence"/>
</dbReference>
<keyword evidence="2" id="KW-1185">Reference proteome</keyword>
<evidence type="ECO:0000313" key="1">
    <source>
        <dbReference type="EMBL" id="CAG8523753.1"/>
    </source>
</evidence>
<reference evidence="1" key="1">
    <citation type="submission" date="2021-06" db="EMBL/GenBank/DDBJ databases">
        <authorList>
            <person name="Kallberg Y."/>
            <person name="Tangrot J."/>
            <person name="Rosling A."/>
        </authorList>
    </citation>
    <scope>NUCLEOTIDE SEQUENCE</scope>
    <source>
        <strain evidence="1">MA461A</strain>
    </source>
</reference>
<evidence type="ECO:0000313" key="2">
    <source>
        <dbReference type="Proteomes" id="UP000789920"/>
    </source>
</evidence>
<name>A0ACA9LFT9_9GLOM</name>
<protein>
    <submittedName>
        <fullName evidence="1">7217_t:CDS:1</fullName>
    </submittedName>
</protein>
<gene>
    <name evidence="1" type="ORF">RPERSI_LOCUS2822</name>
</gene>
<organism evidence="1 2">
    <name type="scientific">Racocetra persica</name>
    <dbReference type="NCBI Taxonomy" id="160502"/>
    <lineage>
        <taxon>Eukaryota</taxon>
        <taxon>Fungi</taxon>
        <taxon>Fungi incertae sedis</taxon>
        <taxon>Mucoromycota</taxon>
        <taxon>Glomeromycotina</taxon>
        <taxon>Glomeromycetes</taxon>
        <taxon>Diversisporales</taxon>
        <taxon>Gigasporaceae</taxon>
        <taxon>Racocetra</taxon>
    </lineage>
</organism>
<accession>A0ACA9LFT9</accession>